<dbReference type="KEGG" id="lmoi:VV02_06280"/>
<organism evidence="2 3">
    <name type="scientific">Luteipulveratus mongoliensis</name>
    <dbReference type="NCBI Taxonomy" id="571913"/>
    <lineage>
        <taxon>Bacteria</taxon>
        <taxon>Bacillati</taxon>
        <taxon>Actinomycetota</taxon>
        <taxon>Actinomycetes</taxon>
        <taxon>Micrococcales</taxon>
        <taxon>Dermacoccaceae</taxon>
        <taxon>Luteipulveratus</taxon>
    </lineage>
</organism>
<reference evidence="2 3" key="1">
    <citation type="submission" date="2015-03" db="EMBL/GenBank/DDBJ databases">
        <title>Luteipulveratus halotolerans sp. nov., a novel actinobacterium (Dermacoccaceae) from Sarawak, Malaysia.</title>
        <authorList>
            <person name="Juboi H."/>
            <person name="Basik A."/>
            <person name="Shamsul S.S."/>
            <person name="Arnold P."/>
            <person name="Schmitt E.K."/>
            <person name="Sanglier J.-J."/>
            <person name="Yeo T."/>
        </authorList>
    </citation>
    <scope>NUCLEOTIDE SEQUENCE [LARGE SCALE GENOMIC DNA]</scope>
    <source>
        <strain evidence="2 3">MN07-A0370</strain>
    </source>
</reference>
<dbReference type="Proteomes" id="UP000066480">
    <property type="component" value="Chromosome"/>
</dbReference>
<dbReference type="InterPro" id="IPR004360">
    <property type="entry name" value="Glyas_Fos-R_dOase_dom"/>
</dbReference>
<gene>
    <name evidence="2" type="ORF">VV02_06280</name>
</gene>
<evidence type="ECO:0000313" key="2">
    <source>
        <dbReference type="EMBL" id="AKU18685.1"/>
    </source>
</evidence>
<evidence type="ECO:0000259" key="1">
    <source>
        <dbReference type="Pfam" id="PF00903"/>
    </source>
</evidence>
<dbReference type="AlphaFoldDB" id="A0A0K1JQ37"/>
<sequence length="131" mass="14236">MTERKDSNIWPGLSYDDAIAARAWLKALGFEDGTLVQGDDGTAVHHSEMLWPEGGRVMVSTRGTETGSDFDTTPGSGQIYVVTADPDAVWQRARELGAQVVRDLADSDYGSRGFSIKDTEGNRWSFGTYAG</sequence>
<feature type="domain" description="Glyoxalase/fosfomycin resistance/dioxygenase" evidence="1">
    <location>
        <begin position="60"/>
        <end position="126"/>
    </location>
</feature>
<protein>
    <submittedName>
        <fullName evidence="2">Glyoxalase</fullName>
    </submittedName>
</protein>
<dbReference type="Gene3D" id="3.30.720.110">
    <property type="match status" value="1"/>
</dbReference>
<dbReference type="EMBL" id="CP011112">
    <property type="protein sequence ID" value="AKU18685.1"/>
    <property type="molecule type" value="Genomic_DNA"/>
</dbReference>
<dbReference type="SUPFAM" id="SSF54593">
    <property type="entry name" value="Glyoxalase/Bleomycin resistance protein/Dihydroxybiphenyl dioxygenase"/>
    <property type="match status" value="1"/>
</dbReference>
<evidence type="ECO:0000313" key="3">
    <source>
        <dbReference type="Proteomes" id="UP000066480"/>
    </source>
</evidence>
<dbReference type="InterPro" id="IPR029068">
    <property type="entry name" value="Glyas_Bleomycin-R_OHBP_Dase"/>
</dbReference>
<dbReference type="Pfam" id="PF00903">
    <property type="entry name" value="Glyoxalase"/>
    <property type="match status" value="1"/>
</dbReference>
<accession>A0A0K1JQ37</accession>
<keyword evidence="3" id="KW-1185">Reference proteome</keyword>
<dbReference type="Gene3D" id="3.30.720.120">
    <property type="match status" value="1"/>
</dbReference>
<dbReference type="OrthoDB" id="9809391at2"/>
<dbReference type="PANTHER" id="PTHR34109">
    <property type="entry name" value="BNAUNNG04460D PROTEIN-RELATED"/>
    <property type="match status" value="1"/>
</dbReference>
<proteinExistence type="predicted"/>
<name>A0A0K1JQ37_9MICO</name>
<dbReference type="STRING" id="571913.VV02_06280"/>
<dbReference type="PANTHER" id="PTHR34109:SF1">
    <property type="entry name" value="VOC DOMAIN-CONTAINING PROTEIN"/>
    <property type="match status" value="1"/>
</dbReference>
<dbReference type="RefSeq" id="WP_052596606.1">
    <property type="nucleotide sequence ID" value="NZ_CP011112.1"/>
</dbReference>